<dbReference type="RefSeq" id="WP_138602707.1">
    <property type="nucleotide sequence ID" value="NZ_VCIA01000001.1"/>
</dbReference>
<evidence type="ECO:0000313" key="2">
    <source>
        <dbReference type="Proteomes" id="UP000306980"/>
    </source>
</evidence>
<evidence type="ECO:0000313" key="1">
    <source>
        <dbReference type="EMBL" id="TMN21876.1"/>
    </source>
</evidence>
<protein>
    <submittedName>
        <fullName evidence="1">Uncharacterized protein</fullName>
    </submittedName>
</protein>
<dbReference type="EMBL" id="VCIA01000001">
    <property type="protein sequence ID" value="TMN21876.1"/>
    <property type="molecule type" value="Genomic_DNA"/>
</dbReference>
<dbReference type="Proteomes" id="UP000306980">
    <property type="component" value="Unassembled WGS sequence"/>
</dbReference>
<organism evidence="1 2">
    <name type="scientific">Lentibacillus cibarius</name>
    <dbReference type="NCBI Taxonomy" id="2583219"/>
    <lineage>
        <taxon>Bacteria</taxon>
        <taxon>Bacillati</taxon>
        <taxon>Bacillota</taxon>
        <taxon>Bacilli</taxon>
        <taxon>Bacillales</taxon>
        <taxon>Bacillaceae</taxon>
        <taxon>Lentibacillus</taxon>
    </lineage>
</organism>
<reference evidence="1 2" key="1">
    <citation type="submission" date="2019-05" db="EMBL/GenBank/DDBJ databases">
        <title>Genomic analysis of Lentibacillus sp. NKC220-2.</title>
        <authorList>
            <person name="Oh Y.J."/>
        </authorList>
    </citation>
    <scope>NUCLEOTIDE SEQUENCE [LARGE SCALE GENOMIC DNA]</scope>
    <source>
        <strain evidence="1 2">NKC220-2</strain>
    </source>
</reference>
<name>A0A5S3QN13_9BACI</name>
<dbReference type="AlphaFoldDB" id="A0A5S3QN13"/>
<comment type="caution">
    <text evidence="1">The sequence shown here is derived from an EMBL/GenBank/DDBJ whole genome shotgun (WGS) entry which is preliminary data.</text>
</comment>
<proteinExistence type="predicted"/>
<sequence>MDLINKALEEGQRAGELLGESKWRCTRVLLGVIDTGNYNHIVEAVFKIYIAIQLPMPLVFLKDMNEKNYERLTLAFVGGILSE</sequence>
<accession>A0A5S3QN13</accession>
<gene>
    <name evidence="1" type="ORF">FFL34_06925</name>
</gene>